<dbReference type="RefSeq" id="XP_043002240.1">
    <property type="nucleotide sequence ID" value="XM_043160284.1"/>
</dbReference>
<dbReference type="EMBL" id="CM032191">
    <property type="protein sequence ID" value="KAG7085769.1"/>
    <property type="molecule type" value="Genomic_DNA"/>
</dbReference>
<gene>
    <name evidence="2" type="ORF">E1B28_003310</name>
</gene>
<feature type="compositionally biased region" description="Low complexity" evidence="1">
    <location>
        <begin position="320"/>
        <end position="332"/>
    </location>
</feature>
<dbReference type="AlphaFoldDB" id="A0A9P7RLB8"/>
<organism evidence="2 3">
    <name type="scientific">Marasmius oreades</name>
    <name type="common">fairy-ring Marasmius</name>
    <dbReference type="NCBI Taxonomy" id="181124"/>
    <lineage>
        <taxon>Eukaryota</taxon>
        <taxon>Fungi</taxon>
        <taxon>Dikarya</taxon>
        <taxon>Basidiomycota</taxon>
        <taxon>Agaricomycotina</taxon>
        <taxon>Agaricomycetes</taxon>
        <taxon>Agaricomycetidae</taxon>
        <taxon>Agaricales</taxon>
        <taxon>Marasmiineae</taxon>
        <taxon>Marasmiaceae</taxon>
        <taxon>Marasmius</taxon>
    </lineage>
</organism>
<feature type="compositionally biased region" description="Polar residues" evidence="1">
    <location>
        <begin position="333"/>
        <end position="364"/>
    </location>
</feature>
<accession>A0A9P7RLB8</accession>
<dbReference type="KEGG" id="more:E1B28_003310"/>
<feature type="compositionally biased region" description="Low complexity" evidence="1">
    <location>
        <begin position="230"/>
        <end position="239"/>
    </location>
</feature>
<feature type="compositionally biased region" description="Polar residues" evidence="1">
    <location>
        <begin position="300"/>
        <end position="311"/>
    </location>
</feature>
<reference evidence="2" key="1">
    <citation type="journal article" date="2021" name="Genome Biol. Evol.">
        <title>The assembled and annotated genome of the fairy-ring fungus Marasmius oreades.</title>
        <authorList>
            <person name="Hiltunen M."/>
            <person name="Ament-Velasquez S.L."/>
            <person name="Johannesson H."/>
        </authorList>
    </citation>
    <scope>NUCLEOTIDE SEQUENCE</scope>
    <source>
        <strain evidence="2">03SP1</strain>
    </source>
</reference>
<protein>
    <submittedName>
        <fullName evidence="2">Uncharacterized protein</fullName>
    </submittedName>
</protein>
<feature type="region of interest" description="Disordered" evidence="1">
    <location>
        <begin position="229"/>
        <end position="364"/>
    </location>
</feature>
<evidence type="ECO:0000256" key="1">
    <source>
        <dbReference type="SAM" id="MobiDB-lite"/>
    </source>
</evidence>
<proteinExistence type="predicted"/>
<evidence type="ECO:0000313" key="2">
    <source>
        <dbReference type="EMBL" id="KAG7085769.1"/>
    </source>
</evidence>
<name>A0A9P7RLB8_9AGAR</name>
<dbReference type="Proteomes" id="UP001049176">
    <property type="component" value="Chromosome 11"/>
</dbReference>
<sequence length="364" mass="39976">MVYRVPTQLESFVPPPASQPPNPVISGGPVQPWRGSFIVSGMRASDVGNNQEIKINAVESDGLTPPRYSELWPTSLIFSITTPNAVPIYGQLQNYLNTHSNSIPRATFLPDKLRDPNGNMVNQNKFRALSRHLWDKQLVAVVMFPLPSQRPSPPHSPPIPPGRGAGLLIFPVATSTAILLGAVFVSEPFPDFVYSSQNLSTFHPMNAADGSSHPSRGRELSIPISPTVIQSHSRQQQQHIHPHSFSSNVSHAQSPHSHPRHAPYDPSDTFRQSISPTSSSEGYESRFSPQVYRSTPELEGSNNVNISSFNRHTSHPYTGPNSHAPSSSSNHHTQTTFPPAGNTTSPSQWSRTAENNTRTLQYPQ</sequence>
<feature type="compositionally biased region" description="Polar residues" evidence="1">
    <location>
        <begin position="269"/>
        <end position="293"/>
    </location>
</feature>
<dbReference type="GeneID" id="66072386"/>
<comment type="caution">
    <text evidence="2">The sequence shown here is derived from an EMBL/GenBank/DDBJ whole genome shotgun (WGS) entry which is preliminary data.</text>
</comment>
<dbReference type="OrthoDB" id="3244905at2759"/>
<keyword evidence="3" id="KW-1185">Reference proteome</keyword>
<evidence type="ECO:0000313" key="3">
    <source>
        <dbReference type="Proteomes" id="UP001049176"/>
    </source>
</evidence>
<feature type="compositionally biased region" description="Polar residues" evidence="1">
    <location>
        <begin position="245"/>
        <end position="256"/>
    </location>
</feature>